<comment type="similarity">
    <text evidence="2">Belongs to the multi antimicrobial extrusion (MATE) (TC 2.A.66.1) family. MepA subfamily.</text>
</comment>
<evidence type="ECO:0000256" key="4">
    <source>
        <dbReference type="ARBA" id="ARBA00022448"/>
    </source>
</evidence>
<feature type="transmembrane region" description="Helical" evidence="13">
    <location>
        <begin position="54"/>
        <end position="78"/>
    </location>
</feature>
<keyword evidence="8 13" id="KW-1133">Transmembrane helix</keyword>
<feature type="transmembrane region" description="Helical" evidence="13">
    <location>
        <begin position="172"/>
        <end position="196"/>
    </location>
</feature>
<evidence type="ECO:0000256" key="3">
    <source>
        <dbReference type="ARBA" id="ARBA00022106"/>
    </source>
</evidence>
<proteinExistence type="inferred from homology"/>
<name>A0A411YXD3_9RHOB</name>
<dbReference type="PANTHER" id="PTHR43298">
    <property type="entry name" value="MULTIDRUG RESISTANCE PROTEIN NORM-RELATED"/>
    <property type="match status" value="1"/>
</dbReference>
<dbReference type="InterPro" id="IPR050222">
    <property type="entry name" value="MATE_MdtK"/>
</dbReference>
<gene>
    <name evidence="14" type="ORF">D1012_19160</name>
</gene>
<feature type="transmembrane region" description="Helical" evidence="13">
    <location>
        <begin position="280"/>
        <end position="303"/>
    </location>
</feature>
<dbReference type="Pfam" id="PF01554">
    <property type="entry name" value="MatE"/>
    <property type="match status" value="2"/>
</dbReference>
<dbReference type="CDD" id="cd13143">
    <property type="entry name" value="MATE_MepA_like"/>
    <property type="match status" value="1"/>
</dbReference>
<feature type="transmembrane region" description="Helical" evidence="13">
    <location>
        <begin position="366"/>
        <end position="385"/>
    </location>
</feature>
<keyword evidence="4" id="KW-0813">Transport</keyword>
<evidence type="ECO:0000256" key="12">
    <source>
        <dbReference type="ARBA" id="ARBA00031636"/>
    </source>
</evidence>
<dbReference type="GO" id="GO:0042910">
    <property type="term" value="F:xenobiotic transmembrane transporter activity"/>
    <property type="evidence" value="ECO:0007669"/>
    <property type="project" value="InterPro"/>
</dbReference>
<organism evidence="14 15">
    <name type="scientific">Pseudotabrizicola alkalilacus</name>
    <dbReference type="NCBI Taxonomy" id="2305252"/>
    <lineage>
        <taxon>Bacteria</taxon>
        <taxon>Pseudomonadati</taxon>
        <taxon>Pseudomonadota</taxon>
        <taxon>Alphaproteobacteria</taxon>
        <taxon>Rhodobacterales</taxon>
        <taxon>Paracoccaceae</taxon>
        <taxon>Pseudotabrizicola</taxon>
    </lineage>
</organism>
<feature type="transmembrane region" description="Helical" evidence="13">
    <location>
        <begin position="142"/>
        <end position="160"/>
    </location>
</feature>
<dbReference type="PIRSF" id="PIRSF006603">
    <property type="entry name" value="DinF"/>
    <property type="match status" value="1"/>
</dbReference>
<dbReference type="GO" id="GO:0046677">
    <property type="term" value="P:response to antibiotic"/>
    <property type="evidence" value="ECO:0007669"/>
    <property type="project" value="UniProtKB-KW"/>
</dbReference>
<evidence type="ECO:0000256" key="6">
    <source>
        <dbReference type="ARBA" id="ARBA00022475"/>
    </source>
</evidence>
<evidence type="ECO:0000313" key="14">
    <source>
        <dbReference type="EMBL" id="RGP35531.1"/>
    </source>
</evidence>
<dbReference type="PANTHER" id="PTHR43298:SF2">
    <property type="entry name" value="FMN_FAD EXPORTER YEEO-RELATED"/>
    <property type="match status" value="1"/>
</dbReference>
<keyword evidence="10 13" id="KW-0472">Membrane</keyword>
<keyword evidence="7 13" id="KW-0812">Transmembrane</keyword>
<dbReference type="GO" id="GO:0005886">
    <property type="term" value="C:plasma membrane"/>
    <property type="evidence" value="ECO:0007669"/>
    <property type="project" value="UniProtKB-SubCell"/>
</dbReference>
<keyword evidence="5" id="KW-0050">Antiport</keyword>
<dbReference type="OrthoDB" id="7805940at2"/>
<keyword evidence="9" id="KW-0406">Ion transport</keyword>
<keyword evidence="6" id="KW-1003">Cell membrane</keyword>
<sequence length="454" mass="46562">MSVRHAVLQDNPFLTAPIGRLFWSNALPMAVVMSMGGILNVVDGIFVGRFIGPEALAAVSLAFPVAMVLTALATLVGGGMSSLMARHLGAGHRAAAGRIFAGAHGLVLAISAGAIAFWALIGGTFVEVMAGEPRVEGLAQDYLRILILGVPVQLLLGLHADALRNEGRGNVIAGLSVLVNLINIGANWLGIVVLGLGIAGSALGTVAAQGIGLTLLIAIRLRSGGLLPLSVLRQSWRAGWSQILRLGLPLCLSFIGIAVSASVVMLALRLHAGAEHARLVAGYGVVTRLLGFAFLPQMAIALATQSISGNNAGAGRPDRAQAALRLAMAAAFLWCLLVAMIGLAGGHTLAGWFSDDPAVTAAVAQFLRPMMLVYAASGPVLVMALHFQAIGQPGRTAALTLVKPWLLSPALVLSLSAILGVPGIWLAFPLADVAILLLAIGIGRQTFALAGGQA</sequence>
<evidence type="ECO:0000256" key="7">
    <source>
        <dbReference type="ARBA" id="ARBA00022692"/>
    </source>
</evidence>
<feature type="transmembrane region" description="Helical" evidence="13">
    <location>
        <begin position="406"/>
        <end position="428"/>
    </location>
</feature>
<dbReference type="AlphaFoldDB" id="A0A411YXD3"/>
<comment type="caution">
    <text evidence="14">The sequence shown here is derived from an EMBL/GenBank/DDBJ whole genome shotgun (WGS) entry which is preliminary data.</text>
</comment>
<evidence type="ECO:0000256" key="10">
    <source>
        <dbReference type="ARBA" id="ARBA00023136"/>
    </source>
</evidence>
<keyword evidence="11" id="KW-0046">Antibiotic resistance</keyword>
<evidence type="ECO:0000256" key="8">
    <source>
        <dbReference type="ARBA" id="ARBA00022989"/>
    </source>
</evidence>
<dbReference type="RefSeq" id="WP_118155738.1">
    <property type="nucleotide sequence ID" value="NZ_QWEY01000014.1"/>
</dbReference>
<evidence type="ECO:0000256" key="2">
    <source>
        <dbReference type="ARBA" id="ARBA00008417"/>
    </source>
</evidence>
<dbReference type="InterPro" id="IPR002528">
    <property type="entry name" value="MATE_fam"/>
</dbReference>
<reference evidence="14 15" key="1">
    <citation type="submission" date="2018-08" db="EMBL/GenBank/DDBJ databases">
        <title>Flavobacterium tibetense sp. nov., isolated from a wetland YonghuCo on Tibetan Plateau.</title>
        <authorList>
            <person name="Phurbu D."/>
            <person name="Lu H."/>
            <person name="Xing P."/>
        </authorList>
    </citation>
    <scope>NUCLEOTIDE SEQUENCE [LARGE SCALE GENOMIC DNA]</scope>
    <source>
        <strain evidence="14 15">DJC</strain>
    </source>
</reference>
<dbReference type="EMBL" id="QWEY01000014">
    <property type="protein sequence ID" value="RGP35531.1"/>
    <property type="molecule type" value="Genomic_DNA"/>
</dbReference>
<comment type="subcellular location">
    <subcellularLocation>
        <location evidence="1">Cell inner membrane</location>
        <topology evidence="1">Multi-pass membrane protein</topology>
    </subcellularLocation>
</comment>
<accession>A0A411YXD3</accession>
<feature type="transmembrane region" description="Helical" evidence="13">
    <location>
        <begin position="243"/>
        <end position="268"/>
    </location>
</feature>
<feature type="transmembrane region" description="Helical" evidence="13">
    <location>
        <begin position="324"/>
        <end position="346"/>
    </location>
</feature>
<protein>
    <recommendedName>
        <fullName evidence="3">Multidrug export protein MepA</fullName>
    </recommendedName>
    <alternativeName>
        <fullName evidence="12">Multidrug-efflux transporter</fullName>
    </alternativeName>
</protein>
<feature type="transmembrane region" description="Helical" evidence="13">
    <location>
        <begin position="21"/>
        <end position="42"/>
    </location>
</feature>
<feature type="transmembrane region" description="Helical" evidence="13">
    <location>
        <begin position="202"/>
        <end position="222"/>
    </location>
</feature>
<keyword evidence="15" id="KW-1185">Reference proteome</keyword>
<dbReference type="GO" id="GO:0015297">
    <property type="term" value="F:antiporter activity"/>
    <property type="evidence" value="ECO:0007669"/>
    <property type="project" value="UniProtKB-KW"/>
</dbReference>
<dbReference type="Proteomes" id="UP000284547">
    <property type="component" value="Unassembled WGS sequence"/>
</dbReference>
<evidence type="ECO:0000313" key="15">
    <source>
        <dbReference type="Proteomes" id="UP000284547"/>
    </source>
</evidence>
<dbReference type="InterPro" id="IPR048279">
    <property type="entry name" value="MdtK-like"/>
</dbReference>
<evidence type="ECO:0000256" key="1">
    <source>
        <dbReference type="ARBA" id="ARBA00004429"/>
    </source>
</evidence>
<evidence type="ECO:0000256" key="11">
    <source>
        <dbReference type="ARBA" id="ARBA00023251"/>
    </source>
</evidence>
<evidence type="ECO:0000256" key="9">
    <source>
        <dbReference type="ARBA" id="ARBA00023065"/>
    </source>
</evidence>
<dbReference type="GO" id="GO:0006811">
    <property type="term" value="P:monoatomic ion transport"/>
    <property type="evidence" value="ECO:0007669"/>
    <property type="project" value="UniProtKB-KW"/>
</dbReference>
<dbReference type="NCBIfam" id="TIGR00797">
    <property type="entry name" value="matE"/>
    <property type="match status" value="1"/>
</dbReference>
<dbReference type="InterPro" id="IPR045070">
    <property type="entry name" value="MATE_MepA-like"/>
</dbReference>
<feature type="transmembrane region" description="Helical" evidence="13">
    <location>
        <begin position="99"/>
        <end position="122"/>
    </location>
</feature>
<evidence type="ECO:0000256" key="5">
    <source>
        <dbReference type="ARBA" id="ARBA00022449"/>
    </source>
</evidence>
<evidence type="ECO:0000256" key="13">
    <source>
        <dbReference type="SAM" id="Phobius"/>
    </source>
</evidence>